<dbReference type="InterPro" id="IPR001584">
    <property type="entry name" value="Integrase_cat-core"/>
</dbReference>
<dbReference type="FunFam" id="3.30.420.10:FF:000063">
    <property type="entry name" value="Retrovirus-related Pol polyprotein from transposon 297-like Protein"/>
    <property type="match status" value="1"/>
</dbReference>
<dbReference type="InterPro" id="IPR036397">
    <property type="entry name" value="RNaseH_sf"/>
</dbReference>
<accession>H3A6G5</accession>
<dbReference type="Gene3D" id="3.30.420.10">
    <property type="entry name" value="Ribonuclease H-like superfamily/Ribonuclease H"/>
    <property type="match status" value="1"/>
</dbReference>
<dbReference type="EMBL" id="AFYH01182509">
    <property type="status" value="NOT_ANNOTATED_CDS"/>
    <property type="molecule type" value="Genomic_DNA"/>
</dbReference>
<dbReference type="Proteomes" id="UP000008672">
    <property type="component" value="Unassembled WGS sequence"/>
</dbReference>
<evidence type="ECO:0000313" key="3">
    <source>
        <dbReference type="Proteomes" id="UP000008672"/>
    </source>
</evidence>
<proteinExistence type="predicted"/>
<evidence type="ECO:0000259" key="1">
    <source>
        <dbReference type="PROSITE" id="PS50994"/>
    </source>
</evidence>
<dbReference type="GO" id="GO:0003676">
    <property type="term" value="F:nucleic acid binding"/>
    <property type="evidence" value="ECO:0007669"/>
    <property type="project" value="InterPro"/>
</dbReference>
<dbReference type="Ensembl" id="ENSLACT00000005283.1">
    <property type="protein sequence ID" value="ENSLACP00000005236.1"/>
    <property type="gene ID" value="ENSLACG00000004651.1"/>
</dbReference>
<dbReference type="SUPFAM" id="SSF53098">
    <property type="entry name" value="Ribonuclease H-like"/>
    <property type="match status" value="1"/>
</dbReference>
<dbReference type="AlphaFoldDB" id="H3A6G5"/>
<keyword evidence="3" id="KW-1185">Reference proteome</keyword>
<reference evidence="2" key="3">
    <citation type="submission" date="2025-09" db="UniProtKB">
        <authorList>
            <consortium name="Ensembl"/>
        </authorList>
    </citation>
    <scope>IDENTIFICATION</scope>
</reference>
<dbReference type="PROSITE" id="PS50994">
    <property type="entry name" value="INTEGRASE"/>
    <property type="match status" value="1"/>
</dbReference>
<dbReference type="Bgee" id="ENSLACG00000004651">
    <property type="expression patterns" value="Expressed in pharyngeal gill and 3 other cell types or tissues"/>
</dbReference>
<organism evidence="2 3">
    <name type="scientific">Latimeria chalumnae</name>
    <name type="common">Coelacanth</name>
    <dbReference type="NCBI Taxonomy" id="7897"/>
    <lineage>
        <taxon>Eukaryota</taxon>
        <taxon>Metazoa</taxon>
        <taxon>Chordata</taxon>
        <taxon>Craniata</taxon>
        <taxon>Vertebrata</taxon>
        <taxon>Euteleostomi</taxon>
        <taxon>Coelacanthiformes</taxon>
        <taxon>Coelacanthidae</taxon>
        <taxon>Latimeria</taxon>
    </lineage>
</organism>
<dbReference type="PANTHER" id="PTHR37984">
    <property type="entry name" value="PROTEIN CBG26694"/>
    <property type="match status" value="1"/>
</dbReference>
<evidence type="ECO:0000313" key="2">
    <source>
        <dbReference type="Ensembl" id="ENSLACP00000005236.1"/>
    </source>
</evidence>
<protein>
    <recommendedName>
        <fullName evidence="1">Integrase catalytic domain-containing protein</fullName>
    </recommendedName>
</protein>
<dbReference type="PANTHER" id="PTHR37984:SF5">
    <property type="entry name" value="PROTEIN NYNRIN-LIKE"/>
    <property type="match status" value="1"/>
</dbReference>
<dbReference type="InterPro" id="IPR050951">
    <property type="entry name" value="Retrovirus_Pol_polyprotein"/>
</dbReference>
<dbReference type="HOGENOM" id="CLU_1334585_0_0_1"/>
<dbReference type="GeneTree" id="ENSGT00490000044642"/>
<reference evidence="3" key="1">
    <citation type="submission" date="2011-08" db="EMBL/GenBank/DDBJ databases">
        <title>The draft genome of Latimeria chalumnae.</title>
        <authorList>
            <person name="Di Palma F."/>
            <person name="Alfoldi J."/>
            <person name="Johnson J."/>
            <person name="Berlin A."/>
            <person name="Gnerre S."/>
            <person name="Jaffe D."/>
            <person name="MacCallum I."/>
            <person name="Young S."/>
            <person name="Walker B.J."/>
            <person name="Lander E."/>
            <person name="Lindblad-Toh K."/>
        </authorList>
    </citation>
    <scope>NUCLEOTIDE SEQUENCE [LARGE SCALE GENOMIC DNA]</scope>
    <source>
        <strain evidence="3">Wild caught</strain>
    </source>
</reference>
<reference evidence="2" key="2">
    <citation type="submission" date="2025-08" db="UniProtKB">
        <authorList>
            <consortium name="Ensembl"/>
        </authorList>
    </citation>
    <scope>IDENTIFICATION</scope>
</reference>
<dbReference type="EMBL" id="AFYH01182508">
    <property type="status" value="NOT_ANNOTATED_CDS"/>
    <property type="molecule type" value="Genomic_DNA"/>
</dbReference>
<sequence>AIHSNNPKKNKPRMYSHYWSEPSMNEYVSKVVAAYQTCQKFHPALPKETLEQDTTVTTAWGTIGVDMSTLEGKEYLAIIDAYSNYPEVVKLKHTISEEVYRKLKPIFCRYGIPSTVRTDNGPQSIGKDFVKFKEELGFKHITSSPKYPQSNGLAECGVKTVKHLLKKAMYSGEDPQIALLNYRATALEGGKSPAELLFGRQLSTKL</sequence>
<name>H3A6G5_LATCH</name>
<feature type="domain" description="Integrase catalytic" evidence="1">
    <location>
        <begin position="42"/>
        <end position="206"/>
    </location>
</feature>
<dbReference type="GO" id="GO:0015074">
    <property type="term" value="P:DNA integration"/>
    <property type="evidence" value="ECO:0007669"/>
    <property type="project" value="InterPro"/>
</dbReference>
<dbReference type="OMA" id="SHYWSEP"/>
<dbReference type="Pfam" id="PF00665">
    <property type="entry name" value="rve"/>
    <property type="match status" value="1"/>
</dbReference>
<dbReference type="InterPro" id="IPR012337">
    <property type="entry name" value="RNaseH-like_sf"/>
</dbReference>